<reference evidence="1" key="2">
    <citation type="submission" date="2025-08" db="UniProtKB">
        <authorList>
            <consortium name="Ensembl"/>
        </authorList>
    </citation>
    <scope>IDENTIFICATION</scope>
</reference>
<dbReference type="Pfam" id="PF17658">
    <property type="entry name" value="DUF5520"/>
    <property type="match status" value="1"/>
</dbReference>
<dbReference type="eggNOG" id="ENOG502RNK6">
    <property type="taxonomic scope" value="Eukaryota"/>
</dbReference>
<dbReference type="InParanoid" id="F6YSL5"/>
<gene>
    <name evidence="1" type="primary">C1H10orf120</name>
</gene>
<protein>
    <submittedName>
        <fullName evidence="1">Uncharacterized protein</fullName>
    </submittedName>
</protein>
<evidence type="ECO:0000313" key="2">
    <source>
        <dbReference type="Proteomes" id="UP000002280"/>
    </source>
</evidence>
<dbReference type="HOGENOM" id="CLU_071615_0_0_1"/>
<dbReference type="AlphaFoldDB" id="F6YSL5"/>
<sequence>MKKHLKSGATEVSCHKKDPLLSADDLNLESLLSIWMKYYGGDPRIALGKYSPLEKEILRLGGVHTVATRRLLAQKQKEEEKMLKELRQKSPDYKKAMEYKEVYSLLNTGKKNMEKTWTARIIVPREELQVPSREKTTINKHIERMKLARGLKDWEYTDQFHRGSFLPAVGPDSKAACQERDADDEASSKDNKTKIKMNVIFKEDERIKPFTTKPNETKTFDLKKKLERKITGHTNRIRFLPFEFPGDLLLLSQNYKSTRIHLNDNMKLLLSNKEGHWKNCLQIATEDSPYS</sequence>
<dbReference type="GeneID" id="100025501"/>
<dbReference type="GeneTree" id="ENSGT00390000005511"/>
<dbReference type="Bgee" id="ENSMODG00000007900">
    <property type="expression patterns" value="Expressed in spermatid and 4 other cell types or tissues"/>
</dbReference>
<dbReference type="STRING" id="13616.ENSMODP00000009831"/>
<reference evidence="1" key="3">
    <citation type="submission" date="2025-09" db="UniProtKB">
        <authorList>
            <consortium name="Ensembl"/>
        </authorList>
    </citation>
    <scope>IDENTIFICATION</scope>
</reference>
<dbReference type="RefSeq" id="XP_007478923.1">
    <property type="nucleotide sequence ID" value="XM_007478861.3"/>
</dbReference>
<evidence type="ECO:0000313" key="1">
    <source>
        <dbReference type="Ensembl" id="ENSMODP00000009831.3"/>
    </source>
</evidence>
<organism evidence="1 2">
    <name type="scientific">Monodelphis domestica</name>
    <name type="common">Gray short-tailed opossum</name>
    <dbReference type="NCBI Taxonomy" id="13616"/>
    <lineage>
        <taxon>Eukaryota</taxon>
        <taxon>Metazoa</taxon>
        <taxon>Chordata</taxon>
        <taxon>Craniata</taxon>
        <taxon>Vertebrata</taxon>
        <taxon>Euteleostomi</taxon>
        <taxon>Mammalia</taxon>
        <taxon>Metatheria</taxon>
        <taxon>Didelphimorphia</taxon>
        <taxon>Didelphidae</taxon>
        <taxon>Monodelphis</taxon>
    </lineage>
</organism>
<dbReference type="OMA" id="MNVVFKS"/>
<dbReference type="KEGG" id="mdo:100025501"/>
<keyword evidence="2" id="KW-1185">Reference proteome</keyword>
<dbReference type="CTD" id="499276"/>
<dbReference type="Ensembl" id="ENSMODT00000010023.4">
    <property type="protein sequence ID" value="ENSMODP00000009831.3"/>
    <property type="gene ID" value="ENSMODG00000007900.4"/>
</dbReference>
<dbReference type="InterPro" id="IPR040721">
    <property type="entry name" value="DUF5520"/>
</dbReference>
<proteinExistence type="predicted"/>
<accession>F6YSL5</accession>
<dbReference type="Proteomes" id="UP000002280">
    <property type="component" value="Chromosome 1"/>
</dbReference>
<dbReference type="PANTHER" id="PTHR47509">
    <property type="entry name" value="MCG1612"/>
    <property type="match status" value="1"/>
</dbReference>
<dbReference type="OrthoDB" id="9446792at2759"/>
<dbReference type="PANTHER" id="PTHR47509:SF1">
    <property type="entry name" value="RIKEN CDNA 4933402N03 GENE"/>
    <property type="match status" value="1"/>
</dbReference>
<name>F6YSL5_MONDO</name>
<reference evidence="1 2" key="1">
    <citation type="journal article" date="2007" name="Nature">
        <title>Genome of the marsupial Monodelphis domestica reveals innovation in non-coding sequences.</title>
        <authorList>
            <person name="Mikkelsen T.S."/>
            <person name="Wakefield M.J."/>
            <person name="Aken B."/>
            <person name="Amemiya C.T."/>
            <person name="Chang J.L."/>
            <person name="Duke S."/>
            <person name="Garber M."/>
            <person name="Gentles A.J."/>
            <person name="Goodstadt L."/>
            <person name="Heger A."/>
            <person name="Jurka J."/>
            <person name="Kamal M."/>
            <person name="Mauceli E."/>
            <person name="Searle S.M."/>
            <person name="Sharpe T."/>
            <person name="Baker M.L."/>
            <person name="Batzer M.A."/>
            <person name="Benos P.V."/>
            <person name="Belov K."/>
            <person name="Clamp M."/>
            <person name="Cook A."/>
            <person name="Cuff J."/>
            <person name="Das R."/>
            <person name="Davidow L."/>
            <person name="Deakin J.E."/>
            <person name="Fazzari M.J."/>
            <person name="Glass J.L."/>
            <person name="Grabherr M."/>
            <person name="Greally J.M."/>
            <person name="Gu W."/>
            <person name="Hore T.A."/>
            <person name="Huttley G.A."/>
            <person name="Kleber M."/>
            <person name="Jirtle R.L."/>
            <person name="Koina E."/>
            <person name="Lee J.T."/>
            <person name="Mahony S."/>
            <person name="Marra M.A."/>
            <person name="Miller R.D."/>
            <person name="Nicholls R.D."/>
            <person name="Oda M."/>
            <person name="Papenfuss A.T."/>
            <person name="Parra Z.E."/>
            <person name="Pollock D.D."/>
            <person name="Ray D.A."/>
            <person name="Schein J.E."/>
            <person name="Speed T.P."/>
            <person name="Thompson K."/>
            <person name="VandeBerg J.L."/>
            <person name="Wade C.M."/>
            <person name="Walker J.A."/>
            <person name="Waters P.D."/>
            <person name="Webber C."/>
            <person name="Weidman J.R."/>
            <person name="Xie X."/>
            <person name="Zody M.C."/>
            <person name="Baldwin J."/>
            <person name="Abdouelleil A."/>
            <person name="Abdulkadir J."/>
            <person name="Abebe A."/>
            <person name="Abera B."/>
            <person name="Abreu J."/>
            <person name="Acer S.C."/>
            <person name="Aftuck L."/>
            <person name="Alexander A."/>
            <person name="An P."/>
            <person name="Anderson E."/>
            <person name="Anderson S."/>
            <person name="Arachi H."/>
            <person name="Azer M."/>
            <person name="Bachantsang P."/>
            <person name="Barry A."/>
            <person name="Bayul T."/>
            <person name="Berlin A."/>
            <person name="Bessette D."/>
            <person name="Bloom T."/>
            <person name="Bloom T."/>
            <person name="Boguslavskiy L."/>
            <person name="Bonnet C."/>
            <person name="Boukhgalter B."/>
            <person name="Bourzgui I."/>
            <person name="Brown A."/>
            <person name="Cahill P."/>
            <person name="Channer S."/>
            <person name="Cheshatsang Y."/>
            <person name="Chuda L."/>
            <person name="Citroen M."/>
            <person name="Collymore A."/>
            <person name="Cooke P."/>
            <person name="Costello M."/>
            <person name="D'Aco K."/>
            <person name="Daza R."/>
            <person name="De Haan G."/>
            <person name="DeGray S."/>
            <person name="DeMaso C."/>
            <person name="Dhargay N."/>
            <person name="Dooley K."/>
            <person name="Dooley E."/>
            <person name="Doricent M."/>
            <person name="Dorje P."/>
            <person name="Dorjee K."/>
            <person name="Dupes A."/>
            <person name="Elong R."/>
            <person name="Falk J."/>
            <person name="Farina A."/>
            <person name="Faro S."/>
            <person name="Ferguson D."/>
            <person name="Fisher S."/>
            <person name="Foley C.D."/>
            <person name="Franke A."/>
            <person name="Friedrich D."/>
            <person name="Gadbois L."/>
            <person name="Gearin G."/>
            <person name="Gearin C.R."/>
            <person name="Giannoukos G."/>
            <person name="Goode T."/>
            <person name="Graham J."/>
            <person name="Grandbois E."/>
            <person name="Grewal S."/>
            <person name="Gyaltsen K."/>
            <person name="Hafez N."/>
            <person name="Hagos B."/>
            <person name="Hall J."/>
            <person name="Henson C."/>
            <person name="Hollinger A."/>
            <person name="Honan T."/>
            <person name="Huard M.D."/>
            <person name="Hughes L."/>
            <person name="Hurhula B."/>
            <person name="Husby M.E."/>
            <person name="Kamat A."/>
            <person name="Kanga B."/>
            <person name="Kashin S."/>
            <person name="Khazanovich D."/>
            <person name="Kisner P."/>
            <person name="Lance K."/>
            <person name="Lara M."/>
            <person name="Lee W."/>
            <person name="Lennon N."/>
            <person name="Letendre F."/>
            <person name="LeVine R."/>
            <person name="Lipovsky A."/>
            <person name="Liu X."/>
            <person name="Liu J."/>
            <person name="Liu S."/>
            <person name="Lokyitsang T."/>
            <person name="Lokyitsang Y."/>
            <person name="Lubonja R."/>
            <person name="Lui A."/>
            <person name="MacDonald P."/>
            <person name="Magnisalis V."/>
            <person name="Maru K."/>
            <person name="Matthews C."/>
            <person name="McCusker W."/>
            <person name="McDonough S."/>
            <person name="Mehta T."/>
            <person name="Meldrim J."/>
            <person name="Meneus L."/>
            <person name="Mihai O."/>
            <person name="Mihalev A."/>
            <person name="Mihova T."/>
            <person name="Mittelman R."/>
            <person name="Mlenga V."/>
            <person name="Montmayeur A."/>
            <person name="Mulrain L."/>
            <person name="Navidi A."/>
            <person name="Naylor J."/>
            <person name="Negash T."/>
            <person name="Nguyen T."/>
            <person name="Nguyen N."/>
            <person name="Nicol R."/>
            <person name="Norbu C."/>
            <person name="Norbu N."/>
            <person name="Novod N."/>
            <person name="O'Neill B."/>
            <person name="Osman S."/>
            <person name="Markiewicz E."/>
            <person name="Oyono O.L."/>
            <person name="Patti C."/>
            <person name="Phunkhang P."/>
            <person name="Pierre F."/>
            <person name="Priest M."/>
            <person name="Raghuraman S."/>
            <person name="Rege F."/>
            <person name="Reyes R."/>
            <person name="Rise C."/>
            <person name="Rogov P."/>
            <person name="Ross K."/>
            <person name="Ryan E."/>
            <person name="Settipalli S."/>
            <person name="Shea T."/>
            <person name="Sherpa N."/>
            <person name="Shi L."/>
            <person name="Shih D."/>
            <person name="Sparrow T."/>
            <person name="Spaulding J."/>
            <person name="Stalker J."/>
            <person name="Stange-Thomann N."/>
            <person name="Stavropoulos S."/>
            <person name="Stone C."/>
            <person name="Strader C."/>
            <person name="Tesfaye S."/>
            <person name="Thomson T."/>
            <person name="Thoulutsang Y."/>
            <person name="Thoulutsang D."/>
            <person name="Topham K."/>
            <person name="Topping I."/>
            <person name="Tsamla T."/>
            <person name="Vassiliev H."/>
            <person name="Vo A."/>
            <person name="Wangchuk T."/>
            <person name="Wangdi T."/>
            <person name="Weiand M."/>
            <person name="Wilkinson J."/>
            <person name="Wilson A."/>
            <person name="Yadav S."/>
            <person name="Young G."/>
            <person name="Yu Q."/>
            <person name="Zembek L."/>
            <person name="Zhong D."/>
            <person name="Zimmer A."/>
            <person name="Zwirko Z."/>
            <person name="Jaffe D.B."/>
            <person name="Alvarez P."/>
            <person name="Brockman W."/>
            <person name="Butler J."/>
            <person name="Chin C."/>
            <person name="Gnerre S."/>
            <person name="MacCallum I."/>
            <person name="Graves J.A."/>
            <person name="Ponting C.P."/>
            <person name="Breen M."/>
            <person name="Samollow P.B."/>
            <person name="Lander E.S."/>
            <person name="Lindblad-Toh K."/>
        </authorList>
    </citation>
    <scope>NUCLEOTIDE SEQUENCE [LARGE SCALE GENOMIC DNA]</scope>
</reference>